<protein>
    <submittedName>
        <fullName evidence="1">Uncharacterized protein</fullName>
    </submittedName>
</protein>
<dbReference type="AlphaFoldDB" id="A0A074Y624"/>
<dbReference type="InParanoid" id="A0A074Y624"/>
<proteinExistence type="predicted"/>
<dbReference type="HOGENOM" id="CLU_1440784_0_0_1"/>
<dbReference type="RefSeq" id="XP_013341792.1">
    <property type="nucleotide sequence ID" value="XM_013486338.1"/>
</dbReference>
<evidence type="ECO:0000313" key="1">
    <source>
        <dbReference type="EMBL" id="KEQ93228.1"/>
    </source>
</evidence>
<gene>
    <name evidence="1" type="ORF">AUEXF2481DRAFT_41949</name>
</gene>
<evidence type="ECO:0000313" key="2">
    <source>
        <dbReference type="Proteomes" id="UP000030641"/>
    </source>
</evidence>
<organism evidence="1 2">
    <name type="scientific">Aureobasidium subglaciale (strain EXF-2481)</name>
    <name type="common">Aureobasidium pullulans var. subglaciale</name>
    <dbReference type="NCBI Taxonomy" id="1043005"/>
    <lineage>
        <taxon>Eukaryota</taxon>
        <taxon>Fungi</taxon>
        <taxon>Dikarya</taxon>
        <taxon>Ascomycota</taxon>
        <taxon>Pezizomycotina</taxon>
        <taxon>Dothideomycetes</taxon>
        <taxon>Dothideomycetidae</taxon>
        <taxon>Dothideales</taxon>
        <taxon>Saccotheciaceae</taxon>
        <taxon>Aureobasidium</taxon>
    </lineage>
</organism>
<dbReference type="Proteomes" id="UP000030641">
    <property type="component" value="Unassembled WGS sequence"/>
</dbReference>
<name>A0A074Y624_AURSE</name>
<dbReference type="EMBL" id="KL584766">
    <property type="protein sequence ID" value="KEQ93228.1"/>
    <property type="molecule type" value="Genomic_DNA"/>
</dbReference>
<keyword evidence="2" id="KW-1185">Reference proteome</keyword>
<sequence length="188" mass="20497">MSLLSHLSSGKPLPNSLHACNKCCTPGNKRARLWYARGACSWSSQRPTCRYLQTFSHEIQSGCSARFVSNWLELLSGPNSQARRSYCGTKCCLRSYLSRVQDSTWPLKGPFAAVMMQAMVFSDGAHLVGYSTHRLDVSPPAYIPTTLPRDYGNASSSKSCRCKSGTLSPACTNSCAKVFAGSLNPSRV</sequence>
<accession>A0A074Y624</accession>
<dbReference type="GeneID" id="25367011"/>
<reference evidence="1 2" key="1">
    <citation type="journal article" date="2014" name="BMC Genomics">
        <title>Genome sequencing of four Aureobasidium pullulans varieties: biotechnological potential, stress tolerance, and description of new species.</title>
        <authorList>
            <person name="Gostin Ar C."/>
            <person name="Ohm R.A."/>
            <person name="Kogej T."/>
            <person name="Sonjak S."/>
            <person name="Turk M."/>
            <person name="Zajc J."/>
            <person name="Zalar P."/>
            <person name="Grube M."/>
            <person name="Sun H."/>
            <person name="Han J."/>
            <person name="Sharma A."/>
            <person name="Chiniquy J."/>
            <person name="Ngan C.Y."/>
            <person name="Lipzen A."/>
            <person name="Barry K."/>
            <person name="Grigoriev I.V."/>
            <person name="Gunde-Cimerman N."/>
        </authorList>
    </citation>
    <scope>NUCLEOTIDE SEQUENCE [LARGE SCALE GENOMIC DNA]</scope>
    <source>
        <strain evidence="1 2">EXF-2481</strain>
    </source>
</reference>